<accession>A0A2P8DFS5</accession>
<dbReference type="GO" id="GO:0006163">
    <property type="term" value="P:purine nucleotide metabolic process"/>
    <property type="evidence" value="ECO:0007669"/>
    <property type="project" value="UniProtKB-ARBA"/>
</dbReference>
<protein>
    <recommendedName>
        <fullName evidence="2">NAD/GMP synthase domain-containing protein</fullName>
    </recommendedName>
</protein>
<dbReference type="PANTHER" id="PTHR43169:SF2">
    <property type="entry name" value="NAD_GMP SYNTHASE DOMAIN-CONTAINING PROTEIN"/>
    <property type="match status" value="1"/>
</dbReference>
<dbReference type="InterPro" id="IPR014729">
    <property type="entry name" value="Rossmann-like_a/b/a_fold"/>
</dbReference>
<feature type="domain" description="NAD/GMP synthase" evidence="2">
    <location>
        <begin position="25"/>
        <end position="95"/>
    </location>
</feature>
<dbReference type="RefSeq" id="WP_106539706.1">
    <property type="nucleotide sequence ID" value="NZ_PYGE01000027.1"/>
</dbReference>
<feature type="active site" description="Nucleophile and sulfur donor" evidence="1">
    <location>
        <position position="185"/>
    </location>
</feature>
<comment type="caution">
    <text evidence="3">The sequence shown here is derived from an EMBL/GenBank/DDBJ whole genome shotgun (WGS) entry which is preliminary data.</text>
</comment>
<dbReference type="InterPro" id="IPR005232">
    <property type="entry name" value="LarE"/>
</dbReference>
<dbReference type="PIRSF" id="PIRSF006661">
    <property type="entry name" value="PP-lp_UCP006661"/>
    <property type="match status" value="1"/>
</dbReference>
<dbReference type="InterPro" id="IPR022310">
    <property type="entry name" value="NAD/GMP_synthase"/>
</dbReference>
<dbReference type="GO" id="GO:0016783">
    <property type="term" value="F:sulfurtransferase activity"/>
    <property type="evidence" value="ECO:0007669"/>
    <property type="project" value="InterPro"/>
</dbReference>
<dbReference type="OrthoDB" id="9776919at2"/>
<dbReference type="NCBIfam" id="TIGR00268">
    <property type="entry name" value="ATP-dependent sacrificial sulfur transferase LarE"/>
    <property type="match status" value="1"/>
</dbReference>
<evidence type="ECO:0000259" key="2">
    <source>
        <dbReference type="Pfam" id="PF02540"/>
    </source>
</evidence>
<proteinExistence type="predicted"/>
<keyword evidence="4" id="KW-1185">Reference proteome</keyword>
<dbReference type="Proteomes" id="UP000243528">
    <property type="component" value="Unassembled WGS sequence"/>
</dbReference>
<organism evidence="3 4">
    <name type="scientific">Haloactinopolyspora alba</name>
    <dbReference type="NCBI Taxonomy" id="648780"/>
    <lineage>
        <taxon>Bacteria</taxon>
        <taxon>Bacillati</taxon>
        <taxon>Actinomycetota</taxon>
        <taxon>Actinomycetes</taxon>
        <taxon>Jiangellales</taxon>
        <taxon>Jiangellaceae</taxon>
        <taxon>Haloactinopolyspora</taxon>
    </lineage>
</organism>
<reference evidence="3 4" key="1">
    <citation type="submission" date="2018-03" db="EMBL/GenBank/DDBJ databases">
        <title>Genomic Encyclopedia of Archaeal and Bacterial Type Strains, Phase II (KMG-II): from individual species to whole genera.</title>
        <authorList>
            <person name="Goeker M."/>
        </authorList>
    </citation>
    <scope>NUCLEOTIDE SEQUENCE [LARGE SCALE GENOMIC DNA]</scope>
    <source>
        <strain evidence="3 4">DSM 45211</strain>
    </source>
</reference>
<dbReference type="SUPFAM" id="SSF52402">
    <property type="entry name" value="Adenine nucleotide alpha hydrolases-like"/>
    <property type="match status" value="1"/>
</dbReference>
<evidence type="ECO:0000313" key="4">
    <source>
        <dbReference type="Proteomes" id="UP000243528"/>
    </source>
</evidence>
<dbReference type="InterPro" id="IPR052188">
    <property type="entry name" value="Ni-pincer_cofactor_biosynth"/>
</dbReference>
<sequence>MLSIPSPDLGVAPGRLGVLRDIVAGLDSVVMGLSGGVDSSLLASVCRDVLGADRSLAVIARSPSLPSGELEAALDVAAAIGIETRVVDTDEVTDTRYAANPRNRCYFCRDELFGRLEAVAAELGFATVAYGEIADDAGDHRPGRAAALQHGVRAPLREAGLDKTAVRELARELDLPVWNKPAMACLASRIPYGDQVTEDKLQQVDRAERVLTDLGFRQVRVRHQGDAARIEVEPDDVAAVVEQADAVADGLRDAGFSHVTVDLDGYRQGSMNSSAGRRLLPLA</sequence>
<dbReference type="Gene3D" id="3.40.50.620">
    <property type="entry name" value="HUPs"/>
    <property type="match status" value="1"/>
</dbReference>
<gene>
    <name evidence="3" type="ORF">CLV30_1275</name>
</gene>
<name>A0A2P8DFS5_9ACTN</name>
<dbReference type="CDD" id="cd01990">
    <property type="entry name" value="LarE-like"/>
    <property type="match status" value="1"/>
</dbReference>
<dbReference type="EMBL" id="PYGE01000027">
    <property type="protein sequence ID" value="PSK96064.1"/>
    <property type="molecule type" value="Genomic_DNA"/>
</dbReference>
<evidence type="ECO:0000313" key="3">
    <source>
        <dbReference type="EMBL" id="PSK96064.1"/>
    </source>
</evidence>
<dbReference type="AlphaFoldDB" id="A0A2P8DFS5"/>
<evidence type="ECO:0000256" key="1">
    <source>
        <dbReference type="PIRSR" id="PIRSR006661-1"/>
    </source>
</evidence>
<dbReference type="PANTHER" id="PTHR43169">
    <property type="entry name" value="EXSB FAMILY PROTEIN"/>
    <property type="match status" value="1"/>
</dbReference>
<dbReference type="Pfam" id="PF02540">
    <property type="entry name" value="NAD_synthase"/>
    <property type="match status" value="1"/>
</dbReference>